<name>A0AAW9R6Y4_9GAMM</name>
<reference evidence="2 3" key="1">
    <citation type="submission" date="2024-02" db="EMBL/GenBank/DDBJ databases">
        <title>A novel Wenzhouxiangellaceae bacterium, isolated from coastal sediments.</title>
        <authorList>
            <person name="Du Z.-J."/>
            <person name="Ye Y.-Q."/>
            <person name="Zhang X.-Y."/>
        </authorList>
    </citation>
    <scope>NUCLEOTIDE SEQUENCE [LARGE SCALE GENOMIC DNA]</scope>
    <source>
        <strain evidence="2 3">CH-27</strain>
    </source>
</reference>
<protein>
    <submittedName>
        <fullName evidence="2">Uncharacterized protein</fullName>
    </submittedName>
</protein>
<dbReference type="Proteomes" id="UP001359886">
    <property type="component" value="Unassembled WGS sequence"/>
</dbReference>
<proteinExistence type="predicted"/>
<evidence type="ECO:0000313" key="3">
    <source>
        <dbReference type="Proteomes" id="UP001359886"/>
    </source>
</evidence>
<evidence type="ECO:0000313" key="2">
    <source>
        <dbReference type="EMBL" id="MEJ8568064.1"/>
    </source>
</evidence>
<comment type="caution">
    <text evidence="2">The sequence shown here is derived from an EMBL/GenBank/DDBJ whole genome shotgun (WGS) entry which is preliminary data.</text>
</comment>
<dbReference type="EMBL" id="JAZHOG010000006">
    <property type="protein sequence ID" value="MEJ8568064.1"/>
    <property type="molecule type" value="Genomic_DNA"/>
</dbReference>
<evidence type="ECO:0000256" key="1">
    <source>
        <dbReference type="SAM" id="SignalP"/>
    </source>
</evidence>
<dbReference type="RefSeq" id="WP_354695387.1">
    <property type="nucleotide sequence ID" value="NZ_JAZHOG010000006.1"/>
</dbReference>
<feature type="signal peptide" evidence="1">
    <location>
        <begin position="1"/>
        <end position="23"/>
    </location>
</feature>
<organism evidence="2 3">
    <name type="scientific">Elongatibacter sediminis</name>
    <dbReference type="NCBI Taxonomy" id="3119006"/>
    <lineage>
        <taxon>Bacteria</taxon>
        <taxon>Pseudomonadati</taxon>
        <taxon>Pseudomonadota</taxon>
        <taxon>Gammaproteobacteria</taxon>
        <taxon>Chromatiales</taxon>
        <taxon>Wenzhouxiangellaceae</taxon>
        <taxon>Elongatibacter</taxon>
    </lineage>
</organism>
<accession>A0AAW9R6Y4</accession>
<dbReference type="AlphaFoldDB" id="A0AAW9R6Y4"/>
<gene>
    <name evidence="2" type="ORF">V3330_10540</name>
</gene>
<sequence>MLKKPILILLAALLSGFSTLAAAETVIGTWSGDRSRSTPEFEVRAPWILDWRVTGDLSQVVAVDVSLMNAATGAHEGSVLQTKSAGNGVRLFDQSGRFYFRVDSTLMGWTLKVIQLTREEAEAYTPKSNHLLDR</sequence>
<feature type="chain" id="PRO_5043623030" evidence="1">
    <location>
        <begin position="24"/>
        <end position="134"/>
    </location>
</feature>
<keyword evidence="3" id="KW-1185">Reference proteome</keyword>
<keyword evidence="1" id="KW-0732">Signal</keyword>